<evidence type="ECO:0000259" key="1">
    <source>
        <dbReference type="Pfam" id="PF05057"/>
    </source>
</evidence>
<dbReference type="eggNOG" id="COG3903">
    <property type="taxonomic scope" value="Bacteria"/>
</dbReference>
<sequence>MPEDTPLHVVFVHGLFSSDAVWESFASRIADDPEVPGHVRVHRFSYYSPLRRKVYKEIPSLNNLADRLGTFLLYELSDAPTVVVTHSMGGLITQRFLARMLKDDRGEELRQIERIVMYACPNFGSDYQRTMRDLVRTLGWRNPQEAELLPLTENGMEVQEAVLDRVVRATEHDKDHCPIKIIACAGVEDRVVKAHIAHGLFPAENRRTVDGDHSSIIQVSDDKLSAYRIFRKELDEVLAPRRNSSVARPVVVEPAPAEQELTLPPFGRRNTQLVGRDQLLSEVFADQSSHRVRVLAGPGGIGKSRIALEGAHRARELGAKVWWVSMDRINSRMREVAEHLDMPQLEIARAWGGQRSAPDLVWEYLNQRAEPWLLVFDNADDPRKLGTDERPVPDGTGWLREPVTGTGMVIVTSRVADPAMWERWNSLLVVPPLSDTDGARMLVNMVGEDGGSFDGAARLSRQLGGNPELIFQTAKYLKSVRSDGRGQSGIIDFDGYLRELNRRSPPPSGDDHD</sequence>
<feature type="domain" description="DUF676" evidence="1">
    <location>
        <begin position="9"/>
        <end position="130"/>
    </location>
</feature>
<dbReference type="InterPro" id="IPR027417">
    <property type="entry name" value="P-loop_NTPase"/>
</dbReference>
<proteinExistence type="predicted"/>
<evidence type="ECO:0000313" key="3">
    <source>
        <dbReference type="Proteomes" id="UP000000844"/>
    </source>
</evidence>
<evidence type="ECO:0000313" key="2">
    <source>
        <dbReference type="EMBL" id="ADD41359.1"/>
    </source>
</evidence>
<dbReference type="PANTHER" id="PTHR37946">
    <property type="entry name" value="SLL1969 PROTEIN"/>
    <property type="match status" value="1"/>
</dbReference>
<organism evidence="2 3">
    <name type="scientific">Stackebrandtia nassauensis (strain DSM 44728 / CIP 108903 / NRRL B-16338 / NBRC 102104 / LLR-40K-21)</name>
    <dbReference type="NCBI Taxonomy" id="446470"/>
    <lineage>
        <taxon>Bacteria</taxon>
        <taxon>Bacillati</taxon>
        <taxon>Actinomycetota</taxon>
        <taxon>Actinomycetes</taxon>
        <taxon>Glycomycetales</taxon>
        <taxon>Glycomycetaceae</taxon>
        <taxon>Stackebrandtia</taxon>
    </lineage>
</organism>
<keyword evidence="3" id="KW-1185">Reference proteome</keyword>
<dbReference type="RefSeq" id="WP_013016930.1">
    <property type="nucleotide sequence ID" value="NC_013947.1"/>
</dbReference>
<dbReference type="AlphaFoldDB" id="D3PX96"/>
<gene>
    <name evidence="2" type="ordered locus">Snas_1657</name>
</gene>
<dbReference type="SUPFAM" id="SSF52540">
    <property type="entry name" value="P-loop containing nucleoside triphosphate hydrolases"/>
    <property type="match status" value="1"/>
</dbReference>
<dbReference type="HOGENOM" id="CLU_530918_0_0_11"/>
<dbReference type="EMBL" id="CP001778">
    <property type="protein sequence ID" value="ADD41359.1"/>
    <property type="molecule type" value="Genomic_DNA"/>
</dbReference>
<dbReference type="PANTHER" id="PTHR37946:SF1">
    <property type="entry name" value="SLL1969 PROTEIN"/>
    <property type="match status" value="1"/>
</dbReference>
<dbReference type="Pfam" id="PF05057">
    <property type="entry name" value="DUF676"/>
    <property type="match status" value="1"/>
</dbReference>
<dbReference type="SUPFAM" id="SSF53474">
    <property type="entry name" value="alpha/beta-Hydrolases"/>
    <property type="match status" value="1"/>
</dbReference>
<dbReference type="GO" id="GO:0003824">
    <property type="term" value="F:catalytic activity"/>
    <property type="evidence" value="ECO:0007669"/>
    <property type="project" value="UniProtKB-ARBA"/>
</dbReference>
<dbReference type="Gene3D" id="3.40.50.300">
    <property type="entry name" value="P-loop containing nucleotide triphosphate hydrolases"/>
    <property type="match status" value="1"/>
</dbReference>
<dbReference type="InterPro" id="IPR007751">
    <property type="entry name" value="DUF676_lipase-like"/>
</dbReference>
<dbReference type="KEGG" id="sna:Snas_1657"/>
<reference evidence="2 3" key="1">
    <citation type="journal article" date="2009" name="Stand. Genomic Sci.">
        <title>Complete genome sequence of Stackebrandtia nassauensis type strain (LLR-40K-21).</title>
        <authorList>
            <person name="Munk C."/>
            <person name="Lapidus A."/>
            <person name="Copeland A."/>
            <person name="Jando M."/>
            <person name="Mayilraj S."/>
            <person name="Glavina Del Rio T."/>
            <person name="Nolan M."/>
            <person name="Chen F."/>
            <person name="Lucas S."/>
            <person name="Tice H."/>
            <person name="Cheng J.F."/>
            <person name="Han C."/>
            <person name="Detter J.C."/>
            <person name="Bruce D."/>
            <person name="Goodwin L."/>
            <person name="Chain P."/>
            <person name="Pitluck S."/>
            <person name="Goker M."/>
            <person name="Ovchinikova G."/>
            <person name="Pati A."/>
            <person name="Ivanova N."/>
            <person name="Mavromatis K."/>
            <person name="Chen A."/>
            <person name="Palaniappan K."/>
            <person name="Land M."/>
            <person name="Hauser L."/>
            <person name="Chang Y.J."/>
            <person name="Jeffries C.D."/>
            <person name="Bristow J."/>
            <person name="Eisen J.A."/>
            <person name="Markowitz V."/>
            <person name="Hugenholtz P."/>
            <person name="Kyrpides N.C."/>
            <person name="Klenk H.P."/>
        </authorList>
    </citation>
    <scope>NUCLEOTIDE SEQUENCE [LARGE SCALE GENOMIC DNA]</scope>
    <source>
        <strain evidence="3">DSM 44728 / CIP 108903 / NRRL B-16338 / NBRC 102104 / LLR-40K-21</strain>
    </source>
</reference>
<dbReference type="Proteomes" id="UP000000844">
    <property type="component" value="Chromosome"/>
</dbReference>
<name>D3PX96_STANL</name>
<protein>
    <recommendedName>
        <fullName evidence="1">DUF676 domain-containing protein</fullName>
    </recommendedName>
</protein>
<dbReference type="InterPro" id="IPR029058">
    <property type="entry name" value="AB_hydrolase_fold"/>
</dbReference>
<dbReference type="eggNOG" id="COG1075">
    <property type="taxonomic scope" value="Bacteria"/>
</dbReference>
<dbReference type="Gene3D" id="3.40.50.1820">
    <property type="entry name" value="alpha/beta hydrolase"/>
    <property type="match status" value="1"/>
</dbReference>
<dbReference type="OrthoDB" id="127785at2"/>
<accession>D3PX96</accession>
<dbReference type="STRING" id="446470.Snas_1657"/>